<dbReference type="InterPro" id="IPR050173">
    <property type="entry name" value="ABC_transporter_C-like"/>
</dbReference>
<evidence type="ECO:0000256" key="4">
    <source>
        <dbReference type="ARBA" id="ARBA00022741"/>
    </source>
</evidence>
<evidence type="ECO:0000313" key="9">
    <source>
        <dbReference type="EMBL" id="CAL8111050.1"/>
    </source>
</evidence>
<accession>A0ABP1QSB7</accession>
<evidence type="ECO:0000256" key="1">
    <source>
        <dbReference type="ARBA" id="ARBA00004141"/>
    </source>
</evidence>
<reference evidence="9 10" key="1">
    <citation type="submission" date="2024-08" db="EMBL/GenBank/DDBJ databases">
        <authorList>
            <person name="Cucini C."/>
            <person name="Frati F."/>
        </authorList>
    </citation>
    <scope>NUCLEOTIDE SEQUENCE [LARGE SCALE GENOMIC DNA]</scope>
</reference>
<evidence type="ECO:0000256" key="7">
    <source>
        <dbReference type="ARBA" id="ARBA00023136"/>
    </source>
</evidence>
<dbReference type="SUPFAM" id="SSF90123">
    <property type="entry name" value="ABC transporter transmembrane region"/>
    <property type="match status" value="1"/>
</dbReference>
<keyword evidence="3 8" id="KW-0812">Transmembrane</keyword>
<keyword evidence="7 8" id="KW-0472">Membrane</keyword>
<organism evidence="9 10">
    <name type="scientific">Orchesella dallaii</name>
    <dbReference type="NCBI Taxonomy" id="48710"/>
    <lineage>
        <taxon>Eukaryota</taxon>
        <taxon>Metazoa</taxon>
        <taxon>Ecdysozoa</taxon>
        <taxon>Arthropoda</taxon>
        <taxon>Hexapoda</taxon>
        <taxon>Collembola</taxon>
        <taxon>Entomobryomorpha</taxon>
        <taxon>Entomobryoidea</taxon>
        <taxon>Orchesellidae</taxon>
        <taxon>Orchesellinae</taxon>
        <taxon>Orchesella</taxon>
    </lineage>
</organism>
<evidence type="ECO:0000313" key="10">
    <source>
        <dbReference type="Proteomes" id="UP001642540"/>
    </source>
</evidence>
<proteinExistence type="inferred from homology"/>
<keyword evidence="5" id="KW-0067">ATP-binding</keyword>
<name>A0ABP1QSB7_9HEXA</name>
<dbReference type="EMBL" id="CAXLJM020000046">
    <property type="protein sequence ID" value="CAL8111050.1"/>
    <property type="molecule type" value="Genomic_DNA"/>
</dbReference>
<sequence>MDYTERKLPPNPSGRANPISKLLFLWIIPYFAEGYKKELEEEDLCDILKEDEAEQLGNRLEMYWQHELERAKLTGKKPSLLRALLKLSWKAFIFVSMIYVVNQCLIMTCQPVFLRLLIVTFNEGEADNWKAYMYAGAVSLTAFLNTLTLHPGVFQIFHMAMKLRVATTTLIYRKVVYTFFYTFTYIFGWS</sequence>
<evidence type="ECO:0000256" key="5">
    <source>
        <dbReference type="ARBA" id="ARBA00022840"/>
    </source>
</evidence>
<evidence type="ECO:0000256" key="2">
    <source>
        <dbReference type="ARBA" id="ARBA00009726"/>
    </source>
</evidence>
<keyword evidence="10" id="KW-1185">Reference proteome</keyword>
<comment type="subcellular location">
    <subcellularLocation>
        <location evidence="1">Membrane</location>
        <topology evidence="1">Multi-pass membrane protein</topology>
    </subcellularLocation>
</comment>
<keyword evidence="4" id="KW-0547">Nucleotide-binding</keyword>
<dbReference type="PANTHER" id="PTHR24223">
    <property type="entry name" value="ATP-BINDING CASSETTE SUB-FAMILY C"/>
    <property type="match status" value="1"/>
</dbReference>
<feature type="transmembrane region" description="Helical" evidence="8">
    <location>
        <begin position="91"/>
        <end position="119"/>
    </location>
</feature>
<comment type="caution">
    <text evidence="9">The sequence shown here is derived from an EMBL/GenBank/DDBJ whole genome shotgun (WGS) entry which is preliminary data.</text>
</comment>
<gene>
    <name evidence="9" type="ORF">ODALV1_LOCUS14681</name>
</gene>
<dbReference type="Proteomes" id="UP001642540">
    <property type="component" value="Unassembled WGS sequence"/>
</dbReference>
<evidence type="ECO:0000256" key="3">
    <source>
        <dbReference type="ARBA" id="ARBA00022692"/>
    </source>
</evidence>
<feature type="transmembrane region" description="Helical" evidence="8">
    <location>
        <begin position="170"/>
        <end position="189"/>
    </location>
</feature>
<feature type="transmembrane region" description="Helical" evidence="8">
    <location>
        <begin position="131"/>
        <end position="149"/>
    </location>
</feature>
<comment type="similarity">
    <text evidence="2">Belongs to the ABC transporter superfamily. ABCC family. Conjugate transporter (TC 3.A.1.208) subfamily.</text>
</comment>
<dbReference type="InterPro" id="IPR036640">
    <property type="entry name" value="ABC1_TM_sf"/>
</dbReference>
<protein>
    <recommendedName>
        <fullName evidence="11">Multidrug resistance-associated protein 4</fullName>
    </recommendedName>
</protein>
<evidence type="ECO:0000256" key="8">
    <source>
        <dbReference type="SAM" id="Phobius"/>
    </source>
</evidence>
<dbReference type="PANTHER" id="PTHR24223:SF456">
    <property type="entry name" value="MULTIDRUG RESISTANCE-ASSOCIATED PROTEIN LETHAL(2)03659"/>
    <property type="match status" value="1"/>
</dbReference>
<dbReference type="Gene3D" id="1.20.1560.10">
    <property type="entry name" value="ABC transporter type 1, transmembrane domain"/>
    <property type="match status" value="1"/>
</dbReference>
<evidence type="ECO:0008006" key="11">
    <source>
        <dbReference type="Google" id="ProtNLM"/>
    </source>
</evidence>
<keyword evidence="6 8" id="KW-1133">Transmembrane helix</keyword>
<evidence type="ECO:0000256" key="6">
    <source>
        <dbReference type="ARBA" id="ARBA00022989"/>
    </source>
</evidence>